<feature type="domain" description="HTH gntR-type" evidence="4">
    <location>
        <begin position="12"/>
        <end position="79"/>
    </location>
</feature>
<keyword evidence="1" id="KW-0805">Transcription regulation</keyword>
<accession>A0A1H1SCW9</accession>
<evidence type="ECO:0000313" key="6">
    <source>
        <dbReference type="Proteomes" id="UP000199700"/>
    </source>
</evidence>
<gene>
    <name evidence="5" type="ORF">SAMN04489751_2059</name>
</gene>
<dbReference type="GO" id="GO:0003700">
    <property type="term" value="F:DNA-binding transcription factor activity"/>
    <property type="evidence" value="ECO:0007669"/>
    <property type="project" value="InterPro"/>
</dbReference>
<dbReference type="InterPro" id="IPR008920">
    <property type="entry name" value="TF_FadR/GntR_C"/>
</dbReference>
<evidence type="ECO:0000256" key="1">
    <source>
        <dbReference type="ARBA" id="ARBA00023015"/>
    </source>
</evidence>
<dbReference type="EMBL" id="LT629739">
    <property type="protein sequence ID" value="SDS45586.1"/>
    <property type="molecule type" value="Genomic_DNA"/>
</dbReference>
<dbReference type="PROSITE" id="PS50949">
    <property type="entry name" value="HTH_GNTR"/>
    <property type="match status" value="1"/>
</dbReference>
<dbReference type="Gene3D" id="1.10.10.10">
    <property type="entry name" value="Winged helix-like DNA-binding domain superfamily/Winged helix DNA-binding domain"/>
    <property type="match status" value="1"/>
</dbReference>
<evidence type="ECO:0000256" key="2">
    <source>
        <dbReference type="ARBA" id="ARBA00023125"/>
    </source>
</evidence>
<dbReference type="GO" id="GO:0003677">
    <property type="term" value="F:DNA binding"/>
    <property type="evidence" value="ECO:0007669"/>
    <property type="project" value="UniProtKB-KW"/>
</dbReference>
<dbReference type="Pfam" id="PF07729">
    <property type="entry name" value="FCD"/>
    <property type="match status" value="1"/>
</dbReference>
<dbReference type="Proteomes" id="UP000199700">
    <property type="component" value="Chromosome"/>
</dbReference>
<dbReference type="Pfam" id="PF00392">
    <property type="entry name" value="GntR"/>
    <property type="match status" value="1"/>
</dbReference>
<dbReference type="SUPFAM" id="SSF46785">
    <property type="entry name" value="Winged helix' DNA-binding domain"/>
    <property type="match status" value="1"/>
</dbReference>
<dbReference type="RefSeq" id="WP_092105352.1">
    <property type="nucleotide sequence ID" value="NZ_LT629739.1"/>
</dbReference>
<dbReference type="SUPFAM" id="SSF48008">
    <property type="entry name" value="GntR ligand-binding domain-like"/>
    <property type="match status" value="1"/>
</dbReference>
<dbReference type="InterPro" id="IPR011711">
    <property type="entry name" value="GntR_C"/>
</dbReference>
<dbReference type="CDD" id="cd07377">
    <property type="entry name" value="WHTH_GntR"/>
    <property type="match status" value="1"/>
</dbReference>
<dbReference type="Gene3D" id="1.20.120.530">
    <property type="entry name" value="GntR ligand-binding domain-like"/>
    <property type="match status" value="1"/>
</dbReference>
<organism evidence="5 6">
    <name type="scientific">Brevibacterium sandarakinum</name>
    <dbReference type="NCBI Taxonomy" id="629680"/>
    <lineage>
        <taxon>Bacteria</taxon>
        <taxon>Bacillati</taxon>
        <taxon>Actinomycetota</taxon>
        <taxon>Actinomycetes</taxon>
        <taxon>Micrococcales</taxon>
        <taxon>Brevibacteriaceae</taxon>
        <taxon>Brevibacterium</taxon>
    </lineage>
</organism>
<dbReference type="SMART" id="SM00345">
    <property type="entry name" value="HTH_GNTR"/>
    <property type="match status" value="1"/>
</dbReference>
<keyword evidence="6" id="KW-1185">Reference proteome</keyword>
<dbReference type="InterPro" id="IPR000524">
    <property type="entry name" value="Tscrpt_reg_HTH_GntR"/>
</dbReference>
<dbReference type="InterPro" id="IPR036390">
    <property type="entry name" value="WH_DNA-bd_sf"/>
</dbReference>
<dbReference type="SMART" id="SM00895">
    <property type="entry name" value="FCD"/>
    <property type="match status" value="1"/>
</dbReference>
<dbReference type="STRING" id="629680.SAMN04489751_2059"/>
<keyword evidence="3" id="KW-0804">Transcription</keyword>
<keyword evidence="2 5" id="KW-0238">DNA-binding</keyword>
<proteinExistence type="predicted"/>
<dbReference type="PANTHER" id="PTHR43537">
    <property type="entry name" value="TRANSCRIPTIONAL REGULATOR, GNTR FAMILY"/>
    <property type="match status" value="1"/>
</dbReference>
<evidence type="ECO:0000256" key="3">
    <source>
        <dbReference type="ARBA" id="ARBA00023163"/>
    </source>
</evidence>
<protein>
    <submittedName>
        <fullName evidence="5">DNA-binding transcriptional regulator, GntR family</fullName>
    </submittedName>
</protein>
<evidence type="ECO:0000313" key="5">
    <source>
        <dbReference type="EMBL" id="SDS45586.1"/>
    </source>
</evidence>
<dbReference type="InterPro" id="IPR036388">
    <property type="entry name" value="WH-like_DNA-bd_sf"/>
</dbReference>
<dbReference type="AlphaFoldDB" id="A0A1H1SCW9"/>
<evidence type="ECO:0000259" key="4">
    <source>
        <dbReference type="PROSITE" id="PS50949"/>
    </source>
</evidence>
<name>A0A1H1SCW9_BRESA</name>
<dbReference type="OrthoDB" id="3289286at2"/>
<sequence length="227" mass="25207">MPTLSDPSLGRTQLRSEVASHLRTAIFSGQFKPGEFLRLSPIAHQLGVSITPVREAMLTLASEGYVVQEPRRGFAVANLTRGDLNDQFYVQGMIGGELCSRASANLTDETIEALSQNIEETKNVIHQKHSVQLKLLINEFHRIINLSANSPRLTKILGGIASQNPTEFLAQIEGQADASYREHIEIYDALVEGNTEKSRDLMFDHISHIGGFVIDALSQKGFWRHID</sequence>
<dbReference type="PANTHER" id="PTHR43537:SF24">
    <property type="entry name" value="GLUCONATE OPERON TRANSCRIPTIONAL REPRESSOR"/>
    <property type="match status" value="1"/>
</dbReference>
<reference evidence="5" key="1">
    <citation type="submission" date="2016-10" db="EMBL/GenBank/DDBJ databases">
        <authorList>
            <person name="Varghese N."/>
            <person name="Submissions S."/>
        </authorList>
    </citation>
    <scope>NUCLEOTIDE SEQUENCE [LARGE SCALE GENOMIC DNA]</scope>
    <source>
        <strain evidence="5">DSM 22082</strain>
    </source>
</reference>